<feature type="domain" description="Aldehyde oxidase/xanthine dehydrogenase a/b hammerhead" evidence="1">
    <location>
        <begin position="32"/>
        <end position="138"/>
    </location>
</feature>
<name>A0A7X2RUA0_9PSED</name>
<gene>
    <name evidence="2" type="ORF">GIR22_09395</name>
</gene>
<dbReference type="SUPFAM" id="SSF56003">
    <property type="entry name" value="Molybdenum cofactor-binding domain"/>
    <property type="match status" value="1"/>
</dbReference>
<dbReference type="NCBIfam" id="NF041671">
    <property type="entry name" value="peri_hyde_PaoC"/>
    <property type="match status" value="1"/>
</dbReference>
<dbReference type="PANTHER" id="PTHR11908:SF123">
    <property type="entry name" value="ALDEHYDE OXIDOREDUCTASE MOLYBDENUM-BINDING SUBUNIT PAOC"/>
    <property type="match status" value="1"/>
</dbReference>
<dbReference type="SUPFAM" id="SSF54665">
    <property type="entry name" value="CO dehydrogenase molybdoprotein N-domain-like"/>
    <property type="match status" value="1"/>
</dbReference>
<dbReference type="GO" id="GO:0005506">
    <property type="term" value="F:iron ion binding"/>
    <property type="evidence" value="ECO:0007669"/>
    <property type="project" value="InterPro"/>
</dbReference>
<comment type="caution">
    <text evidence="2">The sequence shown here is derived from an EMBL/GenBank/DDBJ whole genome shotgun (WGS) entry which is preliminary data.</text>
</comment>
<dbReference type="InterPro" id="IPR000674">
    <property type="entry name" value="Ald_Oxase/Xan_DH_a/b"/>
</dbReference>
<dbReference type="Pfam" id="PF20256">
    <property type="entry name" value="MoCoBD_2"/>
    <property type="match status" value="1"/>
</dbReference>
<evidence type="ECO:0000259" key="1">
    <source>
        <dbReference type="SMART" id="SM01008"/>
    </source>
</evidence>
<dbReference type="InterPro" id="IPR037165">
    <property type="entry name" value="AldOxase/xan_DH_Mopterin-bd_sf"/>
</dbReference>
<dbReference type="Gene3D" id="3.90.1170.50">
    <property type="entry name" value="Aldehyde oxidase/xanthine dehydrogenase, a/b hammerhead"/>
    <property type="match status" value="1"/>
</dbReference>
<dbReference type="GO" id="GO:0016491">
    <property type="term" value="F:oxidoreductase activity"/>
    <property type="evidence" value="ECO:0007669"/>
    <property type="project" value="InterPro"/>
</dbReference>
<dbReference type="InterPro" id="IPR049648">
    <property type="entry name" value="PaoC-like"/>
</dbReference>
<organism evidence="2 3">
    <name type="scientific">Pseudomonas karstica</name>
    <dbReference type="NCBI Taxonomy" id="1055468"/>
    <lineage>
        <taxon>Bacteria</taxon>
        <taxon>Pseudomonadati</taxon>
        <taxon>Pseudomonadota</taxon>
        <taxon>Gammaproteobacteria</taxon>
        <taxon>Pseudomonadales</taxon>
        <taxon>Pseudomonadaceae</taxon>
        <taxon>Pseudomonas</taxon>
    </lineage>
</organism>
<protein>
    <submittedName>
        <fullName evidence="2">Molybdopterin-dependent oxidoreductase</fullName>
    </submittedName>
</protein>
<evidence type="ECO:0000313" key="3">
    <source>
        <dbReference type="Proteomes" id="UP000431485"/>
    </source>
</evidence>
<dbReference type="OrthoDB" id="6177861at2"/>
<dbReference type="EMBL" id="WLYI01000010">
    <property type="protein sequence ID" value="MTD19355.1"/>
    <property type="molecule type" value="Genomic_DNA"/>
</dbReference>
<dbReference type="InterPro" id="IPR016208">
    <property type="entry name" value="Ald_Oxase/xanthine_DH-like"/>
</dbReference>
<dbReference type="Proteomes" id="UP000431485">
    <property type="component" value="Unassembled WGS sequence"/>
</dbReference>
<accession>A0A7X2RUA0</accession>
<dbReference type="RefSeq" id="WP_154743065.1">
    <property type="nucleotide sequence ID" value="NZ_JBHSTG010000041.1"/>
</dbReference>
<dbReference type="Pfam" id="PF01315">
    <property type="entry name" value="Ald_Xan_dh_C"/>
    <property type="match status" value="1"/>
</dbReference>
<dbReference type="PANTHER" id="PTHR11908">
    <property type="entry name" value="XANTHINE DEHYDROGENASE"/>
    <property type="match status" value="1"/>
</dbReference>
<dbReference type="Pfam" id="PF02738">
    <property type="entry name" value="MoCoBD_1"/>
    <property type="match status" value="1"/>
</dbReference>
<evidence type="ECO:0000313" key="2">
    <source>
        <dbReference type="EMBL" id="MTD19355.1"/>
    </source>
</evidence>
<dbReference type="Gene3D" id="3.30.365.10">
    <property type="entry name" value="Aldehyde oxidase/xanthine dehydrogenase, molybdopterin binding domain"/>
    <property type="match status" value="4"/>
</dbReference>
<reference evidence="2 3" key="1">
    <citation type="submission" date="2019-11" db="EMBL/GenBank/DDBJ databases">
        <title>Pseudmonas karstica sp. nov. and Pseudomonas spelaei sp. nov. from caves.</title>
        <authorList>
            <person name="Zeman M."/>
        </authorList>
    </citation>
    <scope>NUCLEOTIDE SEQUENCE [LARGE SCALE GENOMIC DNA]</scope>
    <source>
        <strain evidence="2 3">CCM 7891</strain>
    </source>
</reference>
<keyword evidence="3" id="KW-1185">Reference proteome</keyword>
<proteinExistence type="predicted"/>
<dbReference type="InterPro" id="IPR008274">
    <property type="entry name" value="AldOxase/xan_DH_MoCoBD1"/>
</dbReference>
<dbReference type="InterPro" id="IPR036856">
    <property type="entry name" value="Ald_Oxase/Xan_DH_a/b_sf"/>
</dbReference>
<dbReference type="AlphaFoldDB" id="A0A7X2RUA0"/>
<dbReference type="SMART" id="SM01008">
    <property type="entry name" value="Ald_Xan_dh_C"/>
    <property type="match status" value="1"/>
</dbReference>
<dbReference type="InterPro" id="IPR046867">
    <property type="entry name" value="AldOxase/xan_DH_MoCoBD2"/>
</dbReference>
<sequence>MKFDTPATTNPIDQMKVVGKPTVRVEGPLKTCGLAPYAYEHHDAVANQAYGYVIGSAIAKGRIASMDLADAESAPGVIAIVTAANAGKLGKGKFNTAKLLGGPEIQHYHQAVAMVVAETFEQARCAAQRVKISYLSSDGVFDLASVRDSGVESKEQLADSRHGDFEGAFTAAPVQLDATYTTPDQTHAMMEPFASMASWKGDQVTVWTSNQMIDWSVTDLATTLGLPKQNVRLISPYIGGGFGGKLFIRSDAVLAALGSRLSGRPVKVALSRPLMINNSTHRPATIQRIRIGANRNGKITAMGHESWSGDLPGGKVERAAQPSKLLYAGANRLVSARLSILDLPEGNAMRAPGETPGLMALEIAMDEMAEKLSLDPVEFRILNDTQVDPTQPERRFSQRQLVECLQTGAERFGWNTRHRQPGAQRDGRWFIGMGVGVAFRNNQLMKSGARVRLNDQGIVTVETDMTDIGTGSYTIIAQTAAEMMGLPLDKVVVRLGDSSFPVSAGSGGQFGANCSTAGVYAACVKLREAVAQRLGVNAQAALFIDGEVHVGDQRRPLRNAAQAGELVAEDSIEFGDLSKQYAQATFGAHFVEVAVDSATGEVRVRRMLAVCAAGRILNPTSARSQVIGAMTMGVGAALMEELAVDKRQGFFVNHDLAGYEVPVHADIPHQEVIFLDEADAYSSPMKAKGVGELGLCGVSAAIANAVYNATGVRVREYPITLDKLLDKLPPMI</sequence>